<keyword evidence="1" id="KW-0560">Oxidoreductase</keyword>
<dbReference type="PANTHER" id="PTHR13847:SF289">
    <property type="entry name" value="GLYCINE OXIDASE"/>
    <property type="match status" value="1"/>
</dbReference>
<evidence type="ECO:0000313" key="4">
    <source>
        <dbReference type="Proteomes" id="UP001556631"/>
    </source>
</evidence>
<sequence>MAGQVRGLVRVLGAGIVGLAVADELVGRGHPVEVVDPAPGSGASHAAAGMLSPAGELWHGETDVLTLGRRSADLWPGFATRLRVPLRTGGTLLAAADHGDLQQVERQLALLERHGEK</sequence>
<evidence type="ECO:0000256" key="1">
    <source>
        <dbReference type="ARBA" id="ARBA00023002"/>
    </source>
</evidence>
<dbReference type="PANTHER" id="PTHR13847">
    <property type="entry name" value="SARCOSINE DEHYDROGENASE-RELATED"/>
    <property type="match status" value="1"/>
</dbReference>
<dbReference type="EMBL" id="JBFPJR010000032">
    <property type="protein sequence ID" value="MEX0429097.1"/>
    <property type="molecule type" value="Genomic_DNA"/>
</dbReference>
<evidence type="ECO:0000313" key="3">
    <source>
        <dbReference type="EMBL" id="MEX0429097.1"/>
    </source>
</evidence>
<dbReference type="Gene3D" id="3.50.50.60">
    <property type="entry name" value="FAD/NAD(P)-binding domain"/>
    <property type="match status" value="1"/>
</dbReference>
<dbReference type="RefSeq" id="WP_367995062.1">
    <property type="nucleotide sequence ID" value="NZ_JBFPJR010000032.1"/>
</dbReference>
<accession>A0ABV3T1M2</accession>
<reference evidence="3 4" key="1">
    <citation type="submission" date="2024-07" db="EMBL/GenBank/DDBJ databases">
        <authorList>
            <person name="Lee S."/>
            <person name="Kang M."/>
        </authorList>
    </citation>
    <scope>NUCLEOTIDE SEQUENCE [LARGE SCALE GENOMIC DNA]</scope>
    <source>
        <strain evidence="3 4">DS6</strain>
    </source>
</reference>
<dbReference type="InterPro" id="IPR036188">
    <property type="entry name" value="FAD/NAD-bd_sf"/>
</dbReference>
<organism evidence="3 4">
    <name type="scientific">Nocardioides eburneus</name>
    <dbReference type="NCBI Taxonomy" id="3231482"/>
    <lineage>
        <taxon>Bacteria</taxon>
        <taxon>Bacillati</taxon>
        <taxon>Actinomycetota</taxon>
        <taxon>Actinomycetes</taxon>
        <taxon>Propionibacteriales</taxon>
        <taxon>Nocardioidaceae</taxon>
        <taxon>Nocardioides</taxon>
    </lineage>
</organism>
<dbReference type="Gene3D" id="3.30.9.10">
    <property type="entry name" value="D-Amino Acid Oxidase, subunit A, domain 2"/>
    <property type="match status" value="1"/>
</dbReference>
<evidence type="ECO:0000259" key="2">
    <source>
        <dbReference type="Pfam" id="PF01266"/>
    </source>
</evidence>
<dbReference type="InterPro" id="IPR006076">
    <property type="entry name" value="FAD-dep_OxRdtase"/>
</dbReference>
<protein>
    <submittedName>
        <fullName evidence="3">FAD-dependent oxidoreductase</fullName>
    </submittedName>
</protein>
<feature type="non-terminal residue" evidence="3">
    <location>
        <position position="117"/>
    </location>
</feature>
<keyword evidence="4" id="KW-1185">Reference proteome</keyword>
<dbReference type="SUPFAM" id="SSF51905">
    <property type="entry name" value="FAD/NAD(P)-binding domain"/>
    <property type="match status" value="1"/>
</dbReference>
<gene>
    <name evidence="3" type="ORF">AB3X52_15835</name>
</gene>
<feature type="domain" description="FAD dependent oxidoreductase" evidence="2">
    <location>
        <begin position="11"/>
        <end position="115"/>
    </location>
</feature>
<dbReference type="Pfam" id="PF01266">
    <property type="entry name" value="DAO"/>
    <property type="match status" value="1"/>
</dbReference>
<comment type="caution">
    <text evidence="3">The sequence shown here is derived from an EMBL/GenBank/DDBJ whole genome shotgun (WGS) entry which is preliminary data.</text>
</comment>
<proteinExistence type="predicted"/>
<dbReference type="Proteomes" id="UP001556631">
    <property type="component" value="Unassembled WGS sequence"/>
</dbReference>
<name>A0ABV3T1M2_9ACTN</name>